<keyword evidence="4" id="KW-0067">ATP-binding</keyword>
<evidence type="ECO:0000313" key="4">
    <source>
        <dbReference type="EMBL" id="MCC0096849.1"/>
    </source>
</evidence>
<dbReference type="GO" id="GO:0005524">
    <property type="term" value="F:ATP binding"/>
    <property type="evidence" value="ECO:0007669"/>
    <property type="project" value="UniProtKB-KW"/>
</dbReference>
<feature type="domain" description="Histidine kinase/HSP90-like ATPase" evidence="3">
    <location>
        <begin position="32"/>
        <end position="159"/>
    </location>
</feature>
<dbReference type="PANTHER" id="PTHR35526">
    <property type="entry name" value="ANTI-SIGMA-F FACTOR RSBW-RELATED"/>
    <property type="match status" value="1"/>
</dbReference>
<name>A0ABS8E828_9ACTN</name>
<keyword evidence="1" id="KW-0418">Kinase</keyword>
<dbReference type="InterPro" id="IPR036890">
    <property type="entry name" value="HATPase_C_sf"/>
</dbReference>
<organism evidence="4 5">
    <name type="scientific">Streptomyces flavotricini</name>
    <dbReference type="NCBI Taxonomy" id="66888"/>
    <lineage>
        <taxon>Bacteria</taxon>
        <taxon>Bacillati</taxon>
        <taxon>Actinomycetota</taxon>
        <taxon>Actinomycetes</taxon>
        <taxon>Kitasatosporales</taxon>
        <taxon>Streptomycetaceae</taxon>
        <taxon>Streptomyces</taxon>
    </lineage>
</organism>
<keyword evidence="1" id="KW-0808">Transferase</keyword>
<dbReference type="SUPFAM" id="SSF55874">
    <property type="entry name" value="ATPase domain of HSP90 chaperone/DNA topoisomerase II/histidine kinase"/>
    <property type="match status" value="1"/>
</dbReference>
<gene>
    <name evidence="4" type="ORF">K7B10_19045</name>
</gene>
<feature type="compositionally biased region" description="Gly residues" evidence="2">
    <location>
        <begin position="83"/>
        <end position="96"/>
    </location>
</feature>
<feature type="region of interest" description="Disordered" evidence="2">
    <location>
        <begin position="79"/>
        <end position="101"/>
    </location>
</feature>
<proteinExistence type="predicted"/>
<protein>
    <submittedName>
        <fullName evidence="4">ATP-binding protein</fullName>
    </submittedName>
</protein>
<dbReference type="Pfam" id="PF13581">
    <property type="entry name" value="HATPase_c_2"/>
    <property type="match status" value="1"/>
</dbReference>
<dbReference type="PANTHER" id="PTHR35526:SF3">
    <property type="entry name" value="ANTI-SIGMA-F FACTOR RSBW"/>
    <property type="match status" value="1"/>
</dbReference>
<keyword evidence="1" id="KW-0723">Serine/threonine-protein kinase</keyword>
<dbReference type="InterPro" id="IPR050267">
    <property type="entry name" value="Anti-sigma-factor_SerPK"/>
</dbReference>
<reference evidence="4 5" key="1">
    <citation type="submission" date="2021-08" db="EMBL/GenBank/DDBJ databases">
        <title>Genomic Architecture of Streptomyces flavotricini NGL1 and Streptomyces erythrochromogenes HMS4 With Differential Plant Beneficial attributes and laccase production capabilities.</title>
        <authorList>
            <person name="Salwan R."/>
            <person name="Kaur R."/>
            <person name="Sharma V."/>
        </authorList>
    </citation>
    <scope>NUCLEOTIDE SEQUENCE [LARGE SCALE GENOMIC DNA]</scope>
    <source>
        <strain evidence="4 5">NGL1</strain>
    </source>
</reference>
<keyword evidence="5" id="KW-1185">Reference proteome</keyword>
<accession>A0ABS8E828</accession>
<dbReference type="CDD" id="cd16936">
    <property type="entry name" value="HATPase_RsbW-like"/>
    <property type="match status" value="1"/>
</dbReference>
<dbReference type="EMBL" id="JAINUL010000001">
    <property type="protein sequence ID" value="MCC0096849.1"/>
    <property type="molecule type" value="Genomic_DNA"/>
</dbReference>
<evidence type="ECO:0000256" key="2">
    <source>
        <dbReference type="SAM" id="MobiDB-lite"/>
    </source>
</evidence>
<sequence>MGTNGSTMLEPLRQGLPPVDPTAVSGSASCALPARFEAVRGARSFTRSTLSQWGLDERFDDVALVVSELVTNALRHALPEDAGAGGGSGPDSGAGSGEPEPTVRLHLMRWSTRLVCAVRDPSEDRPGGSFAPERTQENCDLESGRGLFLVDAYSDSWGWHPLAGRLTGKVVWALFMLHE</sequence>
<evidence type="ECO:0000313" key="5">
    <source>
        <dbReference type="Proteomes" id="UP001520654"/>
    </source>
</evidence>
<dbReference type="Gene3D" id="3.30.565.10">
    <property type="entry name" value="Histidine kinase-like ATPase, C-terminal domain"/>
    <property type="match status" value="1"/>
</dbReference>
<dbReference type="Proteomes" id="UP001520654">
    <property type="component" value="Unassembled WGS sequence"/>
</dbReference>
<dbReference type="RefSeq" id="WP_229337481.1">
    <property type="nucleotide sequence ID" value="NZ_JAINUL010000001.1"/>
</dbReference>
<keyword evidence="4" id="KW-0547">Nucleotide-binding</keyword>
<evidence type="ECO:0000259" key="3">
    <source>
        <dbReference type="Pfam" id="PF13581"/>
    </source>
</evidence>
<comment type="caution">
    <text evidence="4">The sequence shown here is derived from an EMBL/GenBank/DDBJ whole genome shotgun (WGS) entry which is preliminary data.</text>
</comment>
<dbReference type="InterPro" id="IPR003594">
    <property type="entry name" value="HATPase_dom"/>
</dbReference>
<evidence type="ECO:0000256" key="1">
    <source>
        <dbReference type="ARBA" id="ARBA00022527"/>
    </source>
</evidence>